<evidence type="ECO:0000313" key="7">
    <source>
        <dbReference type="EMBL" id="MDT0348294.1"/>
    </source>
</evidence>
<keyword evidence="8" id="KW-1185">Reference proteome</keyword>
<dbReference type="InterPro" id="IPR006311">
    <property type="entry name" value="TAT_signal"/>
</dbReference>
<accession>A0ABU2N6H0</accession>
<dbReference type="PROSITE" id="PS51935">
    <property type="entry name" value="NLPC_P60"/>
    <property type="match status" value="1"/>
</dbReference>
<evidence type="ECO:0000259" key="6">
    <source>
        <dbReference type="PROSITE" id="PS51935"/>
    </source>
</evidence>
<reference evidence="8" key="1">
    <citation type="submission" date="2023-07" db="EMBL/GenBank/DDBJ databases">
        <title>30 novel species of actinomycetes from the DSMZ collection.</title>
        <authorList>
            <person name="Nouioui I."/>
        </authorList>
    </citation>
    <scope>NUCLEOTIDE SEQUENCE [LARGE SCALE GENOMIC DNA]</scope>
    <source>
        <strain evidence="8">DSM 45834</strain>
    </source>
</reference>
<feature type="chain" id="PRO_5046274499" evidence="5">
    <location>
        <begin position="38"/>
        <end position="192"/>
    </location>
</feature>
<proteinExistence type="inferred from homology"/>
<gene>
    <name evidence="7" type="ORF">RM445_01995</name>
</gene>
<dbReference type="Proteomes" id="UP001183202">
    <property type="component" value="Unassembled WGS sequence"/>
</dbReference>
<sequence>MSPKPVSLRPALTRRAAVVAGSAAAAALFATVPAAPAAAPAAPPASPTVTVSTTVVPLAARSATITLDPQAVAAAAPAAARRSAMQKALGKIGSPYRYGATGPNAFDCSGLVTWAFKSSGKSLPRTSNAMSRVGSPVSKSALQPGDLVFFYKPVSHVGIYIGNGKVVHASSRKSPVKISDISRMPFNSARRV</sequence>
<dbReference type="Gene3D" id="3.90.1720.10">
    <property type="entry name" value="endopeptidase domain like (from Nostoc punctiforme)"/>
    <property type="match status" value="1"/>
</dbReference>
<protein>
    <submittedName>
        <fullName evidence="7">NlpC/P60 family protein</fullName>
    </submittedName>
</protein>
<keyword evidence="2" id="KW-0645">Protease</keyword>
<comment type="caution">
    <text evidence="7">The sequence shown here is derived from an EMBL/GenBank/DDBJ whole genome shotgun (WGS) entry which is preliminary data.</text>
</comment>
<dbReference type="EMBL" id="JAVREJ010000001">
    <property type="protein sequence ID" value="MDT0348294.1"/>
    <property type="molecule type" value="Genomic_DNA"/>
</dbReference>
<evidence type="ECO:0000256" key="4">
    <source>
        <dbReference type="ARBA" id="ARBA00022807"/>
    </source>
</evidence>
<dbReference type="Pfam" id="PF00877">
    <property type="entry name" value="NLPC_P60"/>
    <property type="match status" value="1"/>
</dbReference>
<evidence type="ECO:0000256" key="5">
    <source>
        <dbReference type="SAM" id="SignalP"/>
    </source>
</evidence>
<keyword evidence="3" id="KW-0378">Hydrolase</keyword>
<organism evidence="7 8">
    <name type="scientific">Pseudonocardia charpentierae</name>
    <dbReference type="NCBI Taxonomy" id="3075545"/>
    <lineage>
        <taxon>Bacteria</taxon>
        <taxon>Bacillati</taxon>
        <taxon>Actinomycetota</taxon>
        <taxon>Actinomycetes</taxon>
        <taxon>Pseudonocardiales</taxon>
        <taxon>Pseudonocardiaceae</taxon>
        <taxon>Pseudonocardia</taxon>
    </lineage>
</organism>
<dbReference type="InterPro" id="IPR038765">
    <property type="entry name" value="Papain-like_cys_pep_sf"/>
</dbReference>
<name>A0ABU2N6H0_9PSEU</name>
<dbReference type="RefSeq" id="WP_311554191.1">
    <property type="nucleotide sequence ID" value="NZ_JAVREJ010000001.1"/>
</dbReference>
<feature type="signal peptide" evidence="5">
    <location>
        <begin position="1"/>
        <end position="37"/>
    </location>
</feature>
<dbReference type="PANTHER" id="PTHR47053">
    <property type="entry name" value="MUREIN DD-ENDOPEPTIDASE MEPH-RELATED"/>
    <property type="match status" value="1"/>
</dbReference>
<evidence type="ECO:0000256" key="1">
    <source>
        <dbReference type="ARBA" id="ARBA00007074"/>
    </source>
</evidence>
<dbReference type="SUPFAM" id="SSF54001">
    <property type="entry name" value="Cysteine proteinases"/>
    <property type="match status" value="1"/>
</dbReference>
<dbReference type="PROSITE" id="PS51318">
    <property type="entry name" value="TAT"/>
    <property type="match status" value="1"/>
</dbReference>
<comment type="similarity">
    <text evidence="1">Belongs to the peptidase C40 family.</text>
</comment>
<keyword evidence="4" id="KW-0788">Thiol protease</keyword>
<evidence type="ECO:0000256" key="3">
    <source>
        <dbReference type="ARBA" id="ARBA00022801"/>
    </source>
</evidence>
<dbReference type="InterPro" id="IPR051202">
    <property type="entry name" value="Peptidase_C40"/>
</dbReference>
<dbReference type="InterPro" id="IPR000064">
    <property type="entry name" value="NLP_P60_dom"/>
</dbReference>
<evidence type="ECO:0000256" key="2">
    <source>
        <dbReference type="ARBA" id="ARBA00022670"/>
    </source>
</evidence>
<evidence type="ECO:0000313" key="8">
    <source>
        <dbReference type="Proteomes" id="UP001183202"/>
    </source>
</evidence>
<feature type="domain" description="NlpC/P60" evidence="6">
    <location>
        <begin position="78"/>
        <end position="192"/>
    </location>
</feature>
<keyword evidence="5" id="KW-0732">Signal</keyword>
<dbReference type="PANTHER" id="PTHR47053:SF1">
    <property type="entry name" value="MUREIN DD-ENDOPEPTIDASE MEPH-RELATED"/>
    <property type="match status" value="1"/>
</dbReference>